<organism evidence="1 2">
    <name type="scientific">Candidatus Viridilinea mediisalina</name>
    <dbReference type="NCBI Taxonomy" id="2024553"/>
    <lineage>
        <taxon>Bacteria</taxon>
        <taxon>Bacillati</taxon>
        <taxon>Chloroflexota</taxon>
        <taxon>Chloroflexia</taxon>
        <taxon>Chloroflexales</taxon>
        <taxon>Chloroflexineae</taxon>
        <taxon>Oscillochloridaceae</taxon>
        <taxon>Candidatus Viridilinea</taxon>
    </lineage>
</organism>
<proteinExistence type="predicted"/>
<evidence type="ECO:0000313" key="1">
    <source>
        <dbReference type="EMBL" id="PDW00801.1"/>
    </source>
</evidence>
<keyword evidence="2" id="KW-1185">Reference proteome</keyword>
<name>A0A2A6REC8_9CHLR</name>
<feature type="non-terminal residue" evidence="1">
    <location>
        <position position="1"/>
    </location>
</feature>
<accession>A0A2A6REC8</accession>
<dbReference type="AlphaFoldDB" id="A0A2A6REC8"/>
<dbReference type="Proteomes" id="UP000220527">
    <property type="component" value="Unassembled WGS sequence"/>
</dbReference>
<protein>
    <submittedName>
        <fullName evidence="1">Uncharacterized protein</fullName>
    </submittedName>
</protein>
<dbReference type="EMBL" id="NQWI01000169">
    <property type="protein sequence ID" value="PDW00801.1"/>
    <property type="molecule type" value="Genomic_DNA"/>
</dbReference>
<evidence type="ECO:0000313" key="2">
    <source>
        <dbReference type="Proteomes" id="UP000220527"/>
    </source>
</evidence>
<comment type="caution">
    <text evidence="1">The sequence shown here is derived from an EMBL/GenBank/DDBJ whole genome shotgun (WGS) entry which is preliminary data.</text>
</comment>
<sequence>SSAHRVSFGPQSRAGARAWDTFQTLAATAAKLGVGFFHYLHDRIVTPATTPTLAERIAQRAGVAMPSAA</sequence>
<reference evidence="2" key="1">
    <citation type="submission" date="2017-08" db="EMBL/GenBank/DDBJ databases">
        <authorList>
            <person name="Grouzdev D.S."/>
            <person name="Gaisin V.A."/>
            <person name="Rysina M.S."/>
            <person name="Gorlenko V.M."/>
        </authorList>
    </citation>
    <scope>NUCLEOTIDE SEQUENCE [LARGE SCALE GENOMIC DNA]</scope>
    <source>
        <strain evidence="2">Kir15-3F</strain>
    </source>
</reference>
<gene>
    <name evidence="1" type="ORF">CJ255_20255</name>
</gene>